<dbReference type="RefSeq" id="WP_147656139.1">
    <property type="nucleotide sequence ID" value="NZ_BMFM01000001.1"/>
</dbReference>
<dbReference type="NCBIfam" id="TIGR03375">
    <property type="entry name" value="type_I_sec_LssB"/>
    <property type="match status" value="1"/>
</dbReference>
<keyword evidence="14" id="KW-1185">Reference proteome</keyword>
<feature type="transmembrane region" description="Helical" evidence="12">
    <location>
        <begin position="220"/>
        <end position="241"/>
    </location>
</feature>
<dbReference type="PROSITE" id="PS50990">
    <property type="entry name" value="PEPTIDASE_C39"/>
    <property type="match status" value="1"/>
</dbReference>
<gene>
    <name evidence="13" type="ORF">FNA67_11675</name>
</gene>
<dbReference type="GO" id="GO:0006508">
    <property type="term" value="P:proteolysis"/>
    <property type="evidence" value="ECO:0007669"/>
    <property type="project" value="InterPro"/>
</dbReference>
<keyword evidence="9 12" id="KW-1133">Transmembrane helix</keyword>
<dbReference type="SMART" id="SM00382">
    <property type="entry name" value="AAA"/>
    <property type="match status" value="1"/>
</dbReference>
<keyword evidence="8" id="KW-0067">ATP-binding</keyword>
<dbReference type="InterPro" id="IPR011527">
    <property type="entry name" value="ABC1_TM_dom"/>
</dbReference>
<evidence type="ECO:0000256" key="2">
    <source>
        <dbReference type="ARBA" id="ARBA00005417"/>
    </source>
</evidence>
<evidence type="ECO:0000256" key="6">
    <source>
        <dbReference type="ARBA" id="ARBA00022741"/>
    </source>
</evidence>
<dbReference type="Proteomes" id="UP000321062">
    <property type="component" value="Chromosome"/>
</dbReference>
<keyword evidence="6" id="KW-0547">Nucleotide-binding</keyword>
<dbReference type="Gene3D" id="3.40.50.300">
    <property type="entry name" value="P-loop containing nucleotide triphosphate hydrolases"/>
    <property type="match status" value="1"/>
</dbReference>
<dbReference type="CDD" id="cd18587">
    <property type="entry name" value="ABC_6TM_LapB_like"/>
    <property type="match status" value="1"/>
</dbReference>
<dbReference type="FunFam" id="3.40.50.300:FF:000299">
    <property type="entry name" value="ABC transporter ATP-binding protein/permease"/>
    <property type="match status" value="1"/>
</dbReference>
<dbReference type="PANTHER" id="PTHR43394">
    <property type="entry name" value="ATP-DEPENDENT PERMEASE MDL1, MITOCHONDRIAL"/>
    <property type="match status" value="1"/>
</dbReference>
<feature type="region of interest" description="Disordered" evidence="11">
    <location>
        <begin position="1"/>
        <end position="33"/>
    </location>
</feature>
<dbReference type="Gene3D" id="1.20.1560.10">
    <property type="entry name" value="ABC transporter type 1, transmembrane domain"/>
    <property type="match status" value="1"/>
</dbReference>
<evidence type="ECO:0000256" key="9">
    <source>
        <dbReference type="ARBA" id="ARBA00022989"/>
    </source>
</evidence>
<evidence type="ECO:0000256" key="12">
    <source>
        <dbReference type="SAM" id="Phobius"/>
    </source>
</evidence>
<dbReference type="InterPro" id="IPR027417">
    <property type="entry name" value="P-loop_NTPase"/>
</dbReference>
<dbReference type="Gene3D" id="3.90.70.10">
    <property type="entry name" value="Cysteine proteinases"/>
    <property type="match status" value="1"/>
</dbReference>
<dbReference type="PROSITE" id="PS50893">
    <property type="entry name" value="ABC_TRANSPORTER_2"/>
    <property type="match status" value="1"/>
</dbReference>
<dbReference type="InterPro" id="IPR017750">
    <property type="entry name" value="ATPase_T1SS"/>
</dbReference>
<feature type="transmembrane region" description="Helical" evidence="12">
    <location>
        <begin position="439"/>
        <end position="464"/>
    </location>
</feature>
<dbReference type="CDD" id="cd03245">
    <property type="entry name" value="ABCC_bacteriocin_exporters"/>
    <property type="match status" value="1"/>
</dbReference>
<dbReference type="Pfam" id="PF00664">
    <property type="entry name" value="ABC_membrane"/>
    <property type="match status" value="1"/>
</dbReference>
<feature type="compositionally biased region" description="Low complexity" evidence="11">
    <location>
        <begin position="21"/>
        <end position="32"/>
    </location>
</feature>
<comment type="similarity">
    <text evidence="2">Belongs to the ABC transporter superfamily.</text>
</comment>
<evidence type="ECO:0000256" key="4">
    <source>
        <dbReference type="ARBA" id="ARBA00022475"/>
    </source>
</evidence>
<evidence type="ECO:0000256" key="11">
    <source>
        <dbReference type="SAM" id="MobiDB-lite"/>
    </source>
</evidence>
<dbReference type="SUPFAM" id="SSF52540">
    <property type="entry name" value="P-loop containing nucleoside triphosphate hydrolases"/>
    <property type="match status" value="1"/>
</dbReference>
<evidence type="ECO:0000256" key="1">
    <source>
        <dbReference type="ARBA" id="ARBA00004651"/>
    </source>
</evidence>
<evidence type="ECO:0000256" key="7">
    <source>
        <dbReference type="ARBA" id="ARBA00022801"/>
    </source>
</evidence>
<dbReference type="GO" id="GO:0008233">
    <property type="term" value="F:peptidase activity"/>
    <property type="evidence" value="ECO:0007669"/>
    <property type="project" value="InterPro"/>
</dbReference>
<feature type="transmembrane region" description="Helical" evidence="12">
    <location>
        <begin position="296"/>
        <end position="318"/>
    </location>
</feature>
<dbReference type="PROSITE" id="PS50929">
    <property type="entry name" value="ABC_TM1F"/>
    <property type="match status" value="1"/>
</dbReference>
<dbReference type="KEGG" id="yti:FNA67_11675"/>
<dbReference type="InterPro" id="IPR036640">
    <property type="entry name" value="ABC1_TM_sf"/>
</dbReference>
<evidence type="ECO:0000313" key="13">
    <source>
        <dbReference type="EMBL" id="QEE20792.1"/>
    </source>
</evidence>
<dbReference type="InterPro" id="IPR005074">
    <property type="entry name" value="Peptidase_C39"/>
</dbReference>
<dbReference type="PANTHER" id="PTHR43394:SF1">
    <property type="entry name" value="ATP-BINDING CASSETTE SUB-FAMILY B MEMBER 10, MITOCHONDRIAL"/>
    <property type="match status" value="1"/>
</dbReference>
<dbReference type="InterPro" id="IPR003439">
    <property type="entry name" value="ABC_transporter-like_ATP-bd"/>
</dbReference>
<dbReference type="GO" id="GO:0005886">
    <property type="term" value="C:plasma membrane"/>
    <property type="evidence" value="ECO:0007669"/>
    <property type="project" value="UniProtKB-SubCell"/>
</dbReference>
<dbReference type="PROSITE" id="PS00211">
    <property type="entry name" value="ABC_TRANSPORTER_1"/>
    <property type="match status" value="1"/>
</dbReference>
<evidence type="ECO:0000256" key="3">
    <source>
        <dbReference type="ARBA" id="ARBA00022448"/>
    </source>
</evidence>
<keyword evidence="5 12" id="KW-0812">Transmembrane</keyword>
<dbReference type="InterPro" id="IPR003593">
    <property type="entry name" value="AAA+_ATPase"/>
</dbReference>
<feature type="transmembrane region" description="Helical" evidence="12">
    <location>
        <begin position="187"/>
        <end position="208"/>
    </location>
</feature>
<evidence type="ECO:0000256" key="8">
    <source>
        <dbReference type="ARBA" id="ARBA00022840"/>
    </source>
</evidence>
<evidence type="ECO:0000256" key="5">
    <source>
        <dbReference type="ARBA" id="ARBA00022692"/>
    </source>
</evidence>
<dbReference type="GO" id="GO:0016887">
    <property type="term" value="F:ATP hydrolysis activity"/>
    <property type="evidence" value="ECO:0007669"/>
    <property type="project" value="InterPro"/>
</dbReference>
<keyword evidence="4" id="KW-1003">Cell membrane</keyword>
<dbReference type="AlphaFoldDB" id="A0A5B9DP72"/>
<keyword evidence="7" id="KW-0378">Hydrolase</keyword>
<protein>
    <submittedName>
        <fullName evidence="13">Type I secretion system permease/ATPase</fullName>
    </submittedName>
</protein>
<proteinExistence type="inferred from homology"/>
<dbReference type="InterPro" id="IPR017871">
    <property type="entry name" value="ABC_transporter-like_CS"/>
</dbReference>
<name>A0A5B9DP72_9HYPH</name>
<dbReference type="Pfam" id="PF00005">
    <property type="entry name" value="ABC_tran"/>
    <property type="match status" value="1"/>
</dbReference>
<feature type="transmembrane region" description="Helical" evidence="12">
    <location>
        <begin position="415"/>
        <end position="433"/>
    </location>
</feature>
<dbReference type="SUPFAM" id="SSF90123">
    <property type="entry name" value="ABC transporter transmembrane region"/>
    <property type="match status" value="1"/>
</dbReference>
<dbReference type="GO" id="GO:0005524">
    <property type="term" value="F:ATP binding"/>
    <property type="evidence" value="ECO:0007669"/>
    <property type="project" value="UniProtKB-KW"/>
</dbReference>
<sequence>MAIDSASRTTETPLEPPAVIASPPEAMPSAPEKPARDPLLAIVRYLAMRWSRPTAPEVLTAGLPLVEGKLTFELLPRALERVGLEVTQKRTALRDLPEFDMPAIISGKHGQLLVAVGRVSRQKLRCYDPETGGEAVISTNSPEWRFRHRVLLVKQALDGDGLSDVDDGTIKETHWLRAALQGHWGNLAYVLLAATFINLFAIAMPLFSMNVYDRVLPNKAVSTLWVLAIGIITVFVFDFMLKVARAAIIDHAGRAIDFRLSSVLFDRVLNTSVAARPASTGAFVNRITQYEVLRDFFTSQTVVMFVDILFMGVFVYVIAMLIGWVVIFPVIGAMLAITGTIIIGMRSKSAVEAALKESSQRNAILVEALSATQTVKASRAEGQFLRKWESSIFASSETQNKIKWYQSLATQQTSVISQISTIGIMIGSTYAFSENQVTMGAIVAAMMLSNRVIAPVAMISAALLRTRSAMEAYTALDSIMKLPDERKVKKSFISRSVESGKIEFRKVRFAYPGVEHYVLDQVSFTINPGEKVGIIGRIGSGKTTLGRLLVNFYPASEGEILIDGVSIKQYHPASLRRQVGLVLQDPELFNGSVKDNILLSNPEASEEKFLEVSRRAGVEEFVSRHPLGYDMPVGERGFLLSGGQRQAIALARTMLVDPKILFLDEPSSSMDLATERQLIGALSRSLASDHTVLIATHRFSLLQLVTRLIVVDNGRIAADGPRDAVLAQLKAQGGGGEA</sequence>
<dbReference type="InterPro" id="IPR039421">
    <property type="entry name" value="Type_1_exporter"/>
</dbReference>
<dbReference type="OrthoDB" id="9787557at2"/>
<accession>A0A5B9DP72</accession>
<dbReference type="GO" id="GO:0015421">
    <property type="term" value="F:ABC-type oligopeptide transporter activity"/>
    <property type="evidence" value="ECO:0007669"/>
    <property type="project" value="TreeGrafter"/>
</dbReference>
<evidence type="ECO:0000256" key="10">
    <source>
        <dbReference type="ARBA" id="ARBA00023136"/>
    </source>
</evidence>
<reference evidence="13 14" key="1">
    <citation type="journal article" date="2015" name="Int. J. Syst. Evol. Microbiol.">
        <title>Youhaiella tibetensis gen. nov., sp. nov., isolated from subsurface sediment.</title>
        <authorList>
            <person name="Wang Y.X."/>
            <person name="Huang F.Q."/>
            <person name="Nogi Y."/>
            <person name="Pang S.J."/>
            <person name="Wang P.K."/>
            <person name="Lv J."/>
        </authorList>
    </citation>
    <scope>NUCLEOTIDE SEQUENCE [LARGE SCALE GENOMIC DNA]</scope>
    <source>
        <strain evidence="14">fig4</strain>
    </source>
</reference>
<keyword evidence="3" id="KW-0813">Transport</keyword>
<keyword evidence="10 12" id="KW-0472">Membrane</keyword>
<dbReference type="EMBL" id="CP041690">
    <property type="protein sequence ID" value="QEE20792.1"/>
    <property type="molecule type" value="Genomic_DNA"/>
</dbReference>
<feature type="compositionally biased region" description="Polar residues" evidence="11">
    <location>
        <begin position="1"/>
        <end position="12"/>
    </location>
</feature>
<organism evidence="13 14">
    <name type="scientific">Paradevosia tibetensis</name>
    <dbReference type="NCBI Taxonomy" id="1447062"/>
    <lineage>
        <taxon>Bacteria</taxon>
        <taxon>Pseudomonadati</taxon>
        <taxon>Pseudomonadota</taxon>
        <taxon>Alphaproteobacteria</taxon>
        <taxon>Hyphomicrobiales</taxon>
        <taxon>Devosiaceae</taxon>
        <taxon>Paradevosia</taxon>
    </lineage>
</organism>
<evidence type="ECO:0000313" key="14">
    <source>
        <dbReference type="Proteomes" id="UP000321062"/>
    </source>
</evidence>
<comment type="subcellular location">
    <subcellularLocation>
        <location evidence="1">Cell membrane</location>
        <topology evidence="1">Multi-pass membrane protein</topology>
    </subcellularLocation>
</comment>
<feature type="transmembrane region" description="Helical" evidence="12">
    <location>
        <begin position="324"/>
        <end position="345"/>
    </location>
</feature>